<dbReference type="RefSeq" id="WP_036831336.1">
    <property type="nucleotide sequence ID" value="NZ_AVPG01000001.1"/>
</dbReference>
<keyword evidence="5" id="KW-0717">Septation</keyword>
<gene>
    <name evidence="10" type="ORF">N784_01655</name>
</gene>
<keyword evidence="6" id="KW-0131">Cell cycle</keyword>
<dbReference type="GO" id="GO:0005829">
    <property type="term" value="C:cytosol"/>
    <property type="evidence" value="ECO:0007669"/>
    <property type="project" value="TreeGrafter"/>
</dbReference>
<evidence type="ECO:0000256" key="7">
    <source>
        <dbReference type="ARBA" id="ARBA00024910"/>
    </source>
</evidence>
<dbReference type="AlphaFoldDB" id="A0A0A5GCZ6"/>
<evidence type="ECO:0000256" key="4">
    <source>
        <dbReference type="ARBA" id="ARBA00022618"/>
    </source>
</evidence>
<dbReference type="EMBL" id="AVPG01000001">
    <property type="protein sequence ID" value="KGX89058.1"/>
    <property type="molecule type" value="Genomic_DNA"/>
</dbReference>
<evidence type="ECO:0000256" key="5">
    <source>
        <dbReference type="ARBA" id="ARBA00023210"/>
    </source>
</evidence>
<dbReference type="GO" id="GO:0000921">
    <property type="term" value="P:septin ring assembly"/>
    <property type="evidence" value="ECO:0007669"/>
    <property type="project" value="TreeGrafter"/>
</dbReference>
<keyword evidence="11" id="KW-1185">Reference proteome</keyword>
<protein>
    <recommendedName>
        <fullName evidence="2">Cell division protein ZapA</fullName>
    </recommendedName>
    <alternativeName>
        <fullName evidence="9">Z ring-associated protein ZapA</fullName>
    </alternativeName>
</protein>
<keyword evidence="4 10" id="KW-0132">Cell division</keyword>
<dbReference type="InterPro" id="IPR053712">
    <property type="entry name" value="Bac_CellDiv_Activator"/>
</dbReference>
<dbReference type="GO" id="GO:0000917">
    <property type="term" value="P:division septum assembly"/>
    <property type="evidence" value="ECO:0007669"/>
    <property type="project" value="UniProtKB-KW"/>
</dbReference>
<dbReference type="InterPro" id="IPR007838">
    <property type="entry name" value="Cell_div_ZapA-like"/>
</dbReference>
<dbReference type="GO" id="GO:0043093">
    <property type="term" value="P:FtsZ-dependent cytokinesis"/>
    <property type="evidence" value="ECO:0007669"/>
    <property type="project" value="TreeGrafter"/>
</dbReference>
<evidence type="ECO:0000256" key="3">
    <source>
        <dbReference type="ARBA" id="ARBA00022490"/>
    </source>
</evidence>
<dbReference type="Gene3D" id="6.10.250.790">
    <property type="match status" value="1"/>
</dbReference>
<evidence type="ECO:0000313" key="11">
    <source>
        <dbReference type="Proteomes" id="UP000030401"/>
    </source>
</evidence>
<dbReference type="GO" id="GO:0032153">
    <property type="term" value="C:cell division site"/>
    <property type="evidence" value="ECO:0007669"/>
    <property type="project" value="TreeGrafter"/>
</dbReference>
<dbReference type="PANTHER" id="PTHR34981:SF1">
    <property type="entry name" value="CELL DIVISION PROTEIN ZAPA"/>
    <property type="match status" value="1"/>
</dbReference>
<accession>A0A0A5GCZ6</accession>
<evidence type="ECO:0000256" key="9">
    <source>
        <dbReference type="ARBA" id="ARBA00033158"/>
    </source>
</evidence>
<keyword evidence="3" id="KW-0963">Cytoplasm</keyword>
<dbReference type="NCBIfam" id="NF010724">
    <property type="entry name" value="PRK14126.1"/>
    <property type="match status" value="1"/>
</dbReference>
<evidence type="ECO:0000313" key="10">
    <source>
        <dbReference type="EMBL" id="KGX89058.1"/>
    </source>
</evidence>
<sequence>MSQNEKKRTTVEIHNRSYTIVGTEPQHHIRMVASLVDQKMKEIQAANPRLDTTQISVLTAINTMNDYIKLKEECTQLSESTKKDEEMK</sequence>
<evidence type="ECO:0000256" key="6">
    <source>
        <dbReference type="ARBA" id="ARBA00023306"/>
    </source>
</evidence>
<dbReference type="Proteomes" id="UP000030401">
    <property type="component" value="Unassembled WGS sequence"/>
</dbReference>
<comment type="subcellular location">
    <subcellularLocation>
        <location evidence="1">Cytoplasm</location>
    </subcellularLocation>
</comment>
<dbReference type="InterPro" id="IPR036192">
    <property type="entry name" value="Cell_div_ZapA-like_sf"/>
</dbReference>
<comment type="subunit">
    <text evidence="8">Homodimer. Interacts with FtsZ.</text>
</comment>
<dbReference type="PANTHER" id="PTHR34981">
    <property type="entry name" value="CELL DIVISION PROTEIN ZAPA"/>
    <property type="match status" value="1"/>
</dbReference>
<dbReference type="eggNOG" id="COG3027">
    <property type="taxonomic scope" value="Bacteria"/>
</dbReference>
<organism evidence="10 11">
    <name type="scientific">Pontibacillus litoralis JSM 072002</name>
    <dbReference type="NCBI Taxonomy" id="1385512"/>
    <lineage>
        <taxon>Bacteria</taxon>
        <taxon>Bacillati</taxon>
        <taxon>Bacillota</taxon>
        <taxon>Bacilli</taxon>
        <taxon>Bacillales</taxon>
        <taxon>Bacillaceae</taxon>
        <taxon>Pontibacillus</taxon>
    </lineage>
</organism>
<dbReference type="OrthoDB" id="9808604at2"/>
<dbReference type="SUPFAM" id="SSF102829">
    <property type="entry name" value="Cell division protein ZapA-like"/>
    <property type="match status" value="1"/>
</dbReference>
<name>A0A0A5GCZ6_9BACI</name>
<dbReference type="Pfam" id="PF05164">
    <property type="entry name" value="ZapA"/>
    <property type="match status" value="1"/>
</dbReference>
<evidence type="ECO:0000256" key="8">
    <source>
        <dbReference type="ARBA" id="ARBA00026068"/>
    </source>
</evidence>
<comment type="function">
    <text evidence="7">Activator of cell division through the inhibition of FtsZ GTPase activity, therefore promoting FtsZ assembly into bundles of protofilaments necessary for the formation of the division Z ring. It is recruited early at mid-cell but it is not essential for cell division.</text>
</comment>
<evidence type="ECO:0000256" key="2">
    <source>
        <dbReference type="ARBA" id="ARBA00015195"/>
    </source>
</evidence>
<reference evidence="10 11" key="1">
    <citation type="submission" date="2013-08" db="EMBL/GenBank/DDBJ databases">
        <authorList>
            <person name="Huang J."/>
            <person name="Wang G."/>
        </authorList>
    </citation>
    <scope>NUCLEOTIDE SEQUENCE [LARGE SCALE GENOMIC DNA]</scope>
    <source>
        <strain evidence="10 11">JSM 072002</strain>
    </source>
</reference>
<dbReference type="STRING" id="1385512.N784_01655"/>
<comment type="caution">
    <text evidence="10">The sequence shown here is derived from an EMBL/GenBank/DDBJ whole genome shotgun (WGS) entry which is preliminary data.</text>
</comment>
<dbReference type="GO" id="GO:0030428">
    <property type="term" value="C:cell septum"/>
    <property type="evidence" value="ECO:0007669"/>
    <property type="project" value="TreeGrafter"/>
</dbReference>
<proteinExistence type="predicted"/>
<evidence type="ECO:0000256" key="1">
    <source>
        <dbReference type="ARBA" id="ARBA00004496"/>
    </source>
</evidence>